<reference evidence="3" key="1">
    <citation type="submission" date="2016-11" db="UniProtKB">
        <authorList>
            <consortium name="WormBaseParasite"/>
        </authorList>
    </citation>
    <scope>IDENTIFICATION</scope>
</reference>
<keyword evidence="2" id="KW-1185">Reference proteome</keyword>
<dbReference type="AlphaFoldDB" id="A0A1I7W8L4"/>
<dbReference type="WBParaSite" id="Hba_00995">
    <property type="protein sequence ID" value="Hba_00995"/>
    <property type="gene ID" value="Hba_00995"/>
</dbReference>
<evidence type="ECO:0000313" key="3">
    <source>
        <dbReference type="WBParaSite" id="Hba_00995"/>
    </source>
</evidence>
<feature type="compositionally biased region" description="Basic and acidic residues" evidence="1">
    <location>
        <begin position="1"/>
        <end position="11"/>
    </location>
</feature>
<evidence type="ECO:0000313" key="2">
    <source>
        <dbReference type="Proteomes" id="UP000095283"/>
    </source>
</evidence>
<evidence type="ECO:0000256" key="1">
    <source>
        <dbReference type="SAM" id="MobiDB-lite"/>
    </source>
</evidence>
<name>A0A1I7W8L4_HETBA</name>
<dbReference type="Proteomes" id="UP000095283">
    <property type="component" value="Unplaced"/>
</dbReference>
<accession>A0A1I7W8L4</accession>
<proteinExistence type="predicted"/>
<sequence>MGDDSKVETEWTKSQAAEISKSSDKNPQGNVQHTVIFKSCRGYEK</sequence>
<protein>
    <submittedName>
        <fullName evidence="3">DUF3606 domain-containing protein</fullName>
    </submittedName>
</protein>
<feature type="region of interest" description="Disordered" evidence="1">
    <location>
        <begin position="1"/>
        <end position="45"/>
    </location>
</feature>
<organism evidence="2 3">
    <name type="scientific">Heterorhabditis bacteriophora</name>
    <name type="common">Entomopathogenic nematode worm</name>
    <dbReference type="NCBI Taxonomy" id="37862"/>
    <lineage>
        <taxon>Eukaryota</taxon>
        <taxon>Metazoa</taxon>
        <taxon>Ecdysozoa</taxon>
        <taxon>Nematoda</taxon>
        <taxon>Chromadorea</taxon>
        <taxon>Rhabditida</taxon>
        <taxon>Rhabditina</taxon>
        <taxon>Rhabditomorpha</taxon>
        <taxon>Strongyloidea</taxon>
        <taxon>Heterorhabditidae</taxon>
        <taxon>Heterorhabditis</taxon>
    </lineage>
</organism>